<accession>A0A7X0STI7</accession>
<dbReference type="RefSeq" id="WP_185133474.1">
    <property type="nucleotide sequence ID" value="NZ_JACJVO010000056.1"/>
</dbReference>
<feature type="coiled-coil region" evidence="1">
    <location>
        <begin position="4"/>
        <end position="31"/>
    </location>
</feature>
<comment type="caution">
    <text evidence="2">The sequence shown here is derived from an EMBL/GenBank/DDBJ whole genome shotgun (WGS) entry which is preliminary data.</text>
</comment>
<sequence>MRTADQIKRKFNELAAQKKELQSRLEKSEGDGSGAIRERIGRIDEQMLLLEWVLNEPLGSYHGHS</sequence>
<organism evidence="2 3">
    <name type="scientific">Cohnella zeiphila</name>
    <dbReference type="NCBI Taxonomy" id="2761120"/>
    <lineage>
        <taxon>Bacteria</taxon>
        <taxon>Bacillati</taxon>
        <taxon>Bacillota</taxon>
        <taxon>Bacilli</taxon>
        <taxon>Bacillales</taxon>
        <taxon>Paenibacillaceae</taxon>
        <taxon>Cohnella</taxon>
    </lineage>
</organism>
<dbReference type="AlphaFoldDB" id="A0A7X0STI7"/>
<reference evidence="2 3" key="1">
    <citation type="submission" date="2020-08" db="EMBL/GenBank/DDBJ databases">
        <title>Cohnella phylogeny.</title>
        <authorList>
            <person name="Dunlap C."/>
        </authorList>
    </citation>
    <scope>NUCLEOTIDE SEQUENCE [LARGE SCALE GENOMIC DNA]</scope>
    <source>
        <strain evidence="2 3">CBP 2801</strain>
    </source>
</reference>
<dbReference type="EMBL" id="JACJVO010000056">
    <property type="protein sequence ID" value="MBB6735830.1"/>
    <property type="molecule type" value="Genomic_DNA"/>
</dbReference>
<evidence type="ECO:0000313" key="2">
    <source>
        <dbReference type="EMBL" id="MBB6735830.1"/>
    </source>
</evidence>
<evidence type="ECO:0000256" key="1">
    <source>
        <dbReference type="SAM" id="Coils"/>
    </source>
</evidence>
<keyword evidence="1" id="KW-0175">Coiled coil</keyword>
<gene>
    <name evidence="2" type="ORF">H7C18_33455</name>
</gene>
<proteinExistence type="predicted"/>
<name>A0A7X0STI7_9BACL</name>
<evidence type="ECO:0000313" key="3">
    <source>
        <dbReference type="Proteomes" id="UP000564644"/>
    </source>
</evidence>
<keyword evidence="3" id="KW-1185">Reference proteome</keyword>
<protein>
    <submittedName>
        <fullName evidence="2">Uncharacterized protein</fullName>
    </submittedName>
</protein>
<dbReference type="Proteomes" id="UP000564644">
    <property type="component" value="Unassembled WGS sequence"/>
</dbReference>